<dbReference type="Proteomes" id="UP000310016">
    <property type="component" value="Unassembled WGS sequence"/>
</dbReference>
<dbReference type="Pfam" id="PF11745">
    <property type="entry name" value="DUF3304"/>
    <property type="match status" value="1"/>
</dbReference>
<protein>
    <submittedName>
        <fullName evidence="1">DUF3304 domain-containing protein</fullName>
    </submittedName>
</protein>
<sequence length="285" mass="32135">MRTSWATRHPGWSRLRRMRWMRWMRWMSRGKRMTKAMRWCALLLAALALAGCQREIVDATVLTPEASASAPDADTFMASSRGINYDHEFGIDYTLRWADGAQGEAIGSGSAGPFEDSGQNCCVSLPKQWHPGLKLTVEWVALDLSTRKSNQWKTENLQTELAVPEYKAPGDLYILFYPGKQVEILVSASEPGMAGWAGREKQGPLEACVTKLRQKECMKSFPKYPRNSKEQIAADMREACTPAAIERSSNPEGGRIACRQLQTDCKNSWVIADKEMCDINYREED</sequence>
<dbReference type="AlphaFoldDB" id="A0A4U0PAS5"/>
<gene>
    <name evidence="1" type="ORF">FAZ21_18840</name>
</gene>
<proteinExistence type="predicted"/>
<dbReference type="InterPro" id="IPR021733">
    <property type="entry name" value="DUF3304"/>
</dbReference>
<comment type="caution">
    <text evidence="1">The sequence shown here is derived from an EMBL/GenBank/DDBJ whole genome shotgun (WGS) entry which is preliminary data.</text>
</comment>
<accession>A0A4U0PAS5</accession>
<reference evidence="1 2" key="1">
    <citation type="submission" date="2019-04" db="EMBL/GenBank/DDBJ databases">
        <title>Chitiniphilus eburnea sp. nov., a novel chitinolytic bacterium isolated from aquaculture sludge.</title>
        <authorList>
            <person name="Sheng M."/>
        </authorList>
    </citation>
    <scope>NUCLEOTIDE SEQUENCE [LARGE SCALE GENOMIC DNA]</scope>
    <source>
        <strain evidence="1 2">HX-2-15</strain>
    </source>
</reference>
<evidence type="ECO:0000313" key="2">
    <source>
        <dbReference type="Proteomes" id="UP000310016"/>
    </source>
</evidence>
<organism evidence="1 2">
    <name type="scientific">Chitiniphilus eburneus</name>
    <dbReference type="NCBI Taxonomy" id="2571148"/>
    <lineage>
        <taxon>Bacteria</taxon>
        <taxon>Pseudomonadati</taxon>
        <taxon>Pseudomonadota</taxon>
        <taxon>Betaproteobacteria</taxon>
        <taxon>Neisseriales</taxon>
        <taxon>Chitinibacteraceae</taxon>
        <taxon>Chitiniphilus</taxon>
    </lineage>
</organism>
<dbReference type="OrthoDB" id="8584887at2"/>
<evidence type="ECO:0000313" key="1">
    <source>
        <dbReference type="EMBL" id="TJZ64746.1"/>
    </source>
</evidence>
<keyword evidence="2" id="KW-1185">Reference proteome</keyword>
<dbReference type="EMBL" id="SUMF01000042">
    <property type="protein sequence ID" value="TJZ64746.1"/>
    <property type="molecule type" value="Genomic_DNA"/>
</dbReference>
<name>A0A4U0PAS5_9NEIS</name>